<dbReference type="Proteomes" id="UP000824469">
    <property type="component" value="Unassembled WGS sequence"/>
</dbReference>
<feature type="compositionally biased region" description="Pro residues" evidence="1">
    <location>
        <begin position="7"/>
        <end position="51"/>
    </location>
</feature>
<proteinExistence type="predicted"/>
<feature type="region of interest" description="Disordered" evidence="1">
    <location>
        <begin position="1"/>
        <end position="51"/>
    </location>
</feature>
<feature type="non-terminal residue" evidence="2">
    <location>
        <position position="1"/>
    </location>
</feature>
<accession>A0AA38F316</accession>
<protein>
    <submittedName>
        <fullName evidence="2">Uncharacterized protein</fullName>
    </submittedName>
</protein>
<organism evidence="2 3">
    <name type="scientific">Taxus chinensis</name>
    <name type="common">Chinese yew</name>
    <name type="synonym">Taxus wallichiana var. chinensis</name>
    <dbReference type="NCBI Taxonomy" id="29808"/>
    <lineage>
        <taxon>Eukaryota</taxon>
        <taxon>Viridiplantae</taxon>
        <taxon>Streptophyta</taxon>
        <taxon>Embryophyta</taxon>
        <taxon>Tracheophyta</taxon>
        <taxon>Spermatophyta</taxon>
        <taxon>Pinopsida</taxon>
        <taxon>Pinidae</taxon>
        <taxon>Conifers II</taxon>
        <taxon>Cupressales</taxon>
        <taxon>Taxaceae</taxon>
        <taxon>Taxus</taxon>
    </lineage>
</organism>
<reference evidence="2 3" key="1">
    <citation type="journal article" date="2021" name="Nat. Plants">
        <title>The Taxus genome provides insights into paclitaxel biosynthesis.</title>
        <authorList>
            <person name="Xiong X."/>
            <person name="Gou J."/>
            <person name="Liao Q."/>
            <person name="Li Y."/>
            <person name="Zhou Q."/>
            <person name="Bi G."/>
            <person name="Li C."/>
            <person name="Du R."/>
            <person name="Wang X."/>
            <person name="Sun T."/>
            <person name="Guo L."/>
            <person name="Liang H."/>
            <person name="Lu P."/>
            <person name="Wu Y."/>
            <person name="Zhang Z."/>
            <person name="Ro D.K."/>
            <person name="Shang Y."/>
            <person name="Huang S."/>
            <person name="Yan J."/>
        </authorList>
    </citation>
    <scope>NUCLEOTIDE SEQUENCE [LARGE SCALE GENOMIC DNA]</scope>
    <source>
        <strain evidence="2">Ta-2019</strain>
    </source>
</reference>
<evidence type="ECO:0000256" key="1">
    <source>
        <dbReference type="SAM" id="MobiDB-lite"/>
    </source>
</evidence>
<name>A0AA38F316_TAXCH</name>
<gene>
    <name evidence="2" type="ORF">KI387_034736</name>
</gene>
<evidence type="ECO:0000313" key="2">
    <source>
        <dbReference type="EMBL" id="KAH9290619.1"/>
    </source>
</evidence>
<comment type="caution">
    <text evidence="2">The sequence shown here is derived from an EMBL/GenBank/DDBJ whole genome shotgun (WGS) entry which is preliminary data.</text>
</comment>
<sequence length="51" mass="5300">ARQAVNPPIPPNIPPLPQNPPNIPPPPQNPPLNIPPPLVAPTVPTEPPGTQ</sequence>
<keyword evidence="3" id="KW-1185">Reference proteome</keyword>
<dbReference type="AlphaFoldDB" id="A0AA38F316"/>
<evidence type="ECO:0000313" key="3">
    <source>
        <dbReference type="Proteomes" id="UP000824469"/>
    </source>
</evidence>
<dbReference type="EMBL" id="JAHRHJ020003813">
    <property type="protein sequence ID" value="KAH9290619.1"/>
    <property type="molecule type" value="Genomic_DNA"/>
</dbReference>
<feature type="non-terminal residue" evidence="2">
    <location>
        <position position="51"/>
    </location>
</feature>